<comment type="pathway">
    <text evidence="7 8">Porphyrin-containing compound metabolism; protoheme biosynthesis; protoheme from protoporphyrin-IX: step 1/1.</text>
</comment>
<evidence type="ECO:0000313" key="11">
    <source>
        <dbReference type="Proteomes" id="UP001596456"/>
    </source>
</evidence>
<keyword evidence="7 8" id="KW-0963">Cytoplasm</keyword>
<name>A0ABW2KZZ1_9PROT</name>
<dbReference type="NCBIfam" id="TIGR00109">
    <property type="entry name" value="hemH"/>
    <property type="match status" value="1"/>
</dbReference>
<reference evidence="11" key="1">
    <citation type="journal article" date="2019" name="Int. J. Syst. Evol. Microbiol.">
        <title>The Global Catalogue of Microorganisms (GCM) 10K type strain sequencing project: providing services to taxonomists for standard genome sequencing and annotation.</title>
        <authorList>
            <consortium name="The Broad Institute Genomics Platform"/>
            <consortium name="The Broad Institute Genome Sequencing Center for Infectious Disease"/>
            <person name="Wu L."/>
            <person name="Ma J."/>
        </authorList>
    </citation>
    <scope>NUCLEOTIDE SEQUENCE [LARGE SCALE GENOMIC DNA]</scope>
    <source>
        <strain evidence="11">CGMCC 1.16275</strain>
    </source>
</reference>
<sequence>MADLRPHPTAADTRHRPPGHMTVPARRIGVLLLNLGTPEGTDYWSMRRYLKEFLSDPRVIEIPKLIWQPLLQTLVLTTRPQKSGKAYASIWNRERNESPLKTITRDQADGLRAAIQAQYGETVVVDWAMRYGQPAIQPAVQRLKDAGCDRILLFPLYPQYSATTTATACDQAFRQLMSMRWQPAIRTVPSYHDDPAYIDALARSVERHLAELPWVPDMLLVSFHGLPERNLELGDPYYCFCLKTARLLRERLGWPETRVRHSFQSRFGRTEWLKPYTDATVTALAEEGVKRLAVIAPGFASDCVETLEELDGENRELFLEHGGEAFSFVPCLNAHPDHIEMLKGIVERELSGWLPAARQAAHHPVVHPVPAQALPRPLRAAHG</sequence>
<dbReference type="InterPro" id="IPR033659">
    <property type="entry name" value="Ferrochelatase_N"/>
</dbReference>
<evidence type="ECO:0000256" key="1">
    <source>
        <dbReference type="ARBA" id="ARBA00007718"/>
    </source>
</evidence>
<evidence type="ECO:0000256" key="5">
    <source>
        <dbReference type="ARBA" id="ARBA00023244"/>
    </source>
</evidence>
<protein>
    <recommendedName>
        <fullName evidence="7 8">Ferrochelatase</fullName>
        <ecNumber evidence="7 8">4.98.1.1</ecNumber>
    </recommendedName>
    <alternativeName>
        <fullName evidence="7">Heme synthase</fullName>
    </alternativeName>
    <alternativeName>
        <fullName evidence="7">Protoheme ferro-lyase</fullName>
    </alternativeName>
</protein>
<evidence type="ECO:0000256" key="9">
    <source>
        <dbReference type="SAM" id="MobiDB-lite"/>
    </source>
</evidence>
<organism evidence="10 11">
    <name type="scientific">Rhodocista pekingensis</name>
    <dbReference type="NCBI Taxonomy" id="201185"/>
    <lineage>
        <taxon>Bacteria</taxon>
        <taxon>Pseudomonadati</taxon>
        <taxon>Pseudomonadota</taxon>
        <taxon>Alphaproteobacteria</taxon>
        <taxon>Rhodospirillales</taxon>
        <taxon>Azospirillaceae</taxon>
        <taxon>Rhodocista</taxon>
    </lineage>
</organism>
<dbReference type="PANTHER" id="PTHR11108:SF1">
    <property type="entry name" value="FERROCHELATASE, MITOCHONDRIAL"/>
    <property type="match status" value="1"/>
</dbReference>
<comment type="catalytic activity">
    <reaction evidence="7 8">
        <text>heme b + 2 H(+) = protoporphyrin IX + Fe(2+)</text>
        <dbReference type="Rhea" id="RHEA:22584"/>
        <dbReference type="ChEBI" id="CHEBI:15378"/>
        <dbReference type="ChEBI" id="CHEBI:29033"/>
        <dbReference type="ChEBI" id="CHEBI:57306"/>
        <dbReference type="ChEBI" id="CHEBI:60344"/>
        <dbReference type="EC" id="4.98.1.1"/>
    </reaction>
</comment>
<dbReference type="Gene3D" id="3.40.50.1400">
    <property type="match status" value="2"/>
</dbReference>
<dbReference type="CDD" id="cd00419">
    <property type="entry name" value="Ferrochelatase_C"/>
    <property type="match status" value="1"/>
</dbReference>
<dbReference type="Proteomes" id="UP001596456">
    <property type="component" value="Unassembled WGS sequence"/>
</dbReference>
<dbReference type="Pfam" id="PF00762">
    <property type="entry name" value="Ferrochelatase"/>
    <property type="match status" value="1"/>
</dbReference>
<dbReference type="RefSeq" id="WP_377360114.1">
    <property type="nucleotide sequence ID" value="NZ_JBHTCM010000017.1"/>
</dbReference>
<keyword evidence="4 7" id="KW-0456">Lyase</keyword>
<accession>A0ABW2KZZ1</accession>
<keyword evidence="5 7" id="KW-0627">Porphyrin biosynthesis</keyword>
<evidence type="ECO:0000256" key="7">
    <source>
        <dbReference type="HAMAP-Rule" id="MF_00323"/>
    </source>
</evidence>
<comment type="function">
    <text evidence="7 8">Catalyzes the ferrous insertion into protoporphyrin IX.</text>
</comment>
<keyword evidence="3 7" id="KW-0350">Heme biosynthesis</keyword>
<evidence type="ECO:0000256" key="4">
    <source>
        <dbReference type="ARBA" id="ARBA00023239"/>
    </source>
</evidence>
<feature type="binding site" evidence="7">
    <location>
        <position position="224"/>
    </location>
    <ligand>
        <name>Fe(2+)</name>
        <dbReference type="ChEBI" id="CHEBI:29033"/>
    </ligand>
</feature>
<evidence type="ECO:0000256" key="8">
    <source>
        <dbReference type="RuleBase" id="RU000607"/>
    </source>
</evidence>
<keyword evidence="7" id="KW-0479">Metal-binding</keyword>
<feature type="binding site" evidence="7">
    <location>
        <position position="305"/>
    </location>
    <ligand>
        <name>Fe(2+)</name>
        <dbReference type="ChEBI" id="CHEBI:29033"/>
    </ligand>
</feature>
<keyword evidence="2 7" id="KW-0408">Iron</keyword>
<dbReference type="HAMAP" id="MF_00323">
    <property type="entry name" value="Ferrochelatase"/>
    <property type="match status" value="1"/>
</dbReference>
<dbReference type="InterPro" id="IPR001015">
    <property type="entry name" value="Ferrochelatase"/>
</dbReference>
<evidence type="ECO:0000313" key="10">
    <source>
        <dbReference type="EMBL" id="MFC7334560.1"/>
    </source>
</evidence>
<feature type="region of interest" description="Disordered" evidence="9">
    <location>
        <begin position="1"/>
        <end position="20"/>
    </location>
</feature>
<dbReference type="PROSITE" id="PS00534">
    <property type="entry name" value="FERROCHELATASE"/>
    <property type="match status" value="1"/>
</dbReference>
<dbReference type="EMBL" id="JBHTCM010000017">
    <property type="protein sequence ID" value="MFC7334560.1"/>
    <property type="molecule type" value="Genomic_DNA"/>
</dbReference>
<proteinExistence type="inferred from homology"/>
<comment type="similarity">
    <text evidence="1 7 8">Belongs to the ferrochelatase family.</text>
</comment>
<evidence type="ECO:0000256" key="2">
    <source>
        <dbReference type="ARBA" id="ARBA00023004"/>
    </source>
</evidence>
<dbReference type="InterPro" id="IPR033644">
    <property type="entry name" value="Ferrochelatase_C"/>
</dbReference>
<comment type="caution">
    <text evidence="10">The sequence shown here is derived from an EMBL/GenBank/DDBJ whole genome shotgun (WGS) entry which is preliminary data.</text>
</comment>
<dbReference type="EC" id="4.98.1.1" evidence="7 8"/>
<gene>
    <name evidence="7 10" type="primary">hemH</name>
    <name evidence="10" type="ORF">ACFQPS_15435</name>
</gene>
<comment type="subcellular location">
    <subcellularLocation>
        <location evidence="7 8">Cytoplasm</location>
    </subcellularLocation>
</comment>
<dbReference type="InterPro" id="IPR019772">
    <property type="entry name" value="Ferrochelatase_AS"/>
</dbReference>
<comment type="catalytic activity">
    <reaction evidence="6">
        <text>Fe-coproporphyrin III + 2 H(+) = coproporphyrin III + Fe(2+)</text>
        <dbReference type="Rhea" id="RHEA:49572"/>
        <dbReference type="ChEBI" id="CHEBI:15378"/>
        <dbReference type="ChEBI" id="CHEBI:29033"/>
        <dbReference type="ChEBI" id="CHEBI:68438"/>
        <dbReference type="ChEBI" id="CHEBI:131725"/>
        <dbReference type="EC" id="4.99.1.9"/>
    </reaction>
    <physiologicalReaction direction="right-to-left" evidence="6">
        <dbReference type="Rhea" id="RHEA:49574"/>
    </physiologicalReaction>
</comment>
<keyword evidence="11" id="KW-1185">Reference proteome</keyword>
<evidence type="ECO:0000256" key="6">
    <source>
        <dbReference type="ARBA" id="ARBA00024536"/>
    </source>
</evidence>
<dbReference type="SUPFAM" id="SSF53800">
    <property type="entry name" value="Chelatase"/>
    <property type="match status" value="1"/>
</dbReference>
<evidence type="ECO:0000256" key="3">
    <source>
        <dbReference type="ARBA" id="ARBA00023133"/>
    </source>
</evidence>
<dbReference type="PANTHER" id="PTHR11108">
    <property type="entry name" value="FERROCHELATASE"/>
    <property type="match status" value="1"/>
</dbReference>
<dbReference type="CDD" id="cd03411">
    <property type="entry name" value="Ferrochelatase_N"/>
    <property type="match status" value="1"/>
</dbReference>